<dbReference type="SUPFAM" id="SSF50494">
    <property type="entry name" value="Trypsin-like serine proteases"/>
    <property type="match status" value="1"/>
</dbReference>
<keyword evidence="11" id="KW-0720">Serine protease</keyword>
<feature type="active site" description="Charge relay system" evidence="14">
    <location>
        <position position="207"/>
    </location>
</feature>
<evidence type="ECO:0000256" key="10">
    <source>
        <dbReference type="ARBA" id="ARBA00022801"/>
    </source>
</evidence>
<evidence type="ECO:0000313" key="17">
    <source>
        <dbReference type="EMBL" id="BAT71571.1"/>
    </source>
</evidence>
<dbReference type="Gene3D" id="2.30.42.10">
    <property type="match status" value="2"/>
</dbReference>
<dbReference type="PANTHER" id="PTHR22939:SF130">
    <property type="entry name" value="PERIPLASMIC SERINE ENDOPROTEASE DEGP-LIKE-RELATED"/>
    <property type="match status" value="1"/>
</dbReference>
<evidence type="ECO:0000256" key="6">
    <source>
        <dbReference type="ARBA" id="ARBA00022670"/>
    </source>
</evidence>
<feature type="active site" description="Charge relay system" evidence="14">
    <location>
        <position position="102"/>
    </location>
</feature>
<dbReference type="EC" id="3.4.21.107" evidence="4"/>
<feature type="binding site" evidence="15">
    <location>
        <position position="132"/>
    </location>
    <ligand>
        <name>substrate</name>
    </ligand>
</feature>
<dbReference type="InterPro" id="IPR009003">
    <property type="entry name" value="Peptidase_S1_PA"/>
</dbReference>
<dbReference type="Pfam" id="PF13180">
    <property type="entry name" value="PDZ_2"/>
    <property type="match status" value="2"/>
</dbReference>
<evidence type="ECO:0000256" key="9">
    <source>
        <dbReference type="ARBA" id="ARBA00022764"/>
    </source>
</evidence>
<dbReference type="PATRIC" id="fig|1298851.3.peg.799"/>
<evidence type="ECO:0000259" key="16">
    <source>
        <dbReference type="PROSITE" id="PS50106"/>
    </source>
</evidence>
<keyword evidence="8" id="KW-0677">Repeat</keyword>
<dbReference type="InterPro" id="IPR036034">
    <property type="entry name" value="PDZ_sf"/>
</dbReference>
<dbReference type="STRING" id="1298851.TST_0768"/>
<dbReference type="InterPro" id="IPR011782">
    <property type="entry name" value="Pept_S1C_Do"/>
</dbReference>
<dbReference type="InterPro" id="IPR001940">
    <property type="entry name" value="Peptidase_S1C"/>
</dbReference>
<dbReference type="FunFam" id="2.40.10.10:FF:000001">
    <property type="entry name" value="Periplasmic serine protease DegS"/>
    <property type="match status" value="1"/>
</dbReference>
<keyword evidence="18" id="KW-1185">Reference proteome</keyword>
<dbReference type="RefSeq" id="WP_068549569.1">
    <property type="nucleotide sequence ID" value="NZ_AP013035.1"/>
</dbReference>
<keyword evidence="6 17" id="KW-0645">Protease</keyword>
<dbReference type="KEGG" id="ttk:TST_0768"/>
<dbReference type="Gene3D" id="2.40.10.120">
    <property type="match status" value="1"/>
</dbReference>
<feature type="domain" description="PDZ" evidence="16">
    <location>
        <begin position="363"/>
        <end position="444"/>
    </location>
</feature>
<evidence type="ECO:0000256" key="11">
    <source>
        <dbReference type="ARBA" id="ARBA00022825"/>
    </source>
</evidence>
<dbReference type="PANTHER" id="PTHR22939">
    <property type="entry name" value="SERINE PROTEASE FAMILY S1C HTRA-RELATED"/>
    <property type="match status" value="1"/>
</dbReference>
<dbReference type="SUPFAM" id="SSF50156">
    <property type="entry name" value="PDZ domain-like"/>
    <property type="match status" value="2"/>
</dbReference>
<dbReference type="InterPro" id="IPR001478">
    <property type="entry name" value="PDZ"/>
</dbReference>
<feature type="binding site" evidence="15">
    <location>
        <begin position="205"/>
        <end position="207"/>
    </location>
    <ligand>
        <name>substrate</name>
    </ligand>
</feature>
<dbReference type="Proteomes" id="UP000063234">
    <property type="component" value="Chromosome"/>
</dbReference>
<keyword evidence="10 17" id="KW-0378">Hydrolase</keyword>
<comment type="subcellular location">
    <subcellularLocation>
        <location evidence="2">Periplasm</location>
    </subcellularLocation>
</comment>
<dbReference type="NCBIfam" id="TIGR02037">
    <property type="entry name" value="degP_htrA_DO"/>
    <property type="match status" value="1"/>
</dbReference>
<evidence type="ECO:0000256" key="14">
    <source>
        <dbReference type="PIRSR" id="PIRSR611782-1"/>
    </source>
</evidence>
<comment type="similarity">
    <text evidence="3">Belongs to the peptidase S1C family.</text>
</comment>
<feature type="domain" description="PDZ" evidence="16">
    <location>
        <begin position="256"/>
        <end position="339"/>
    </location>
</feature>
<comment type="catalytic activity">
    <reaction evidence="1">
        <text>Acts on substrates that are at least partially unfolded. The cleavage site P1 residue is normally between a pair of hydrophobic residues, such as Val-|-Val.</text>
        <dbReference type="EC" id="3.4.21.107"/>
    </reaction>
</comment>
<evidence type="ECO:0000256" key="1">
    <source>
        <dbReference type="ARBA" id="ARBA00001772"/>
    </source>
</evidence>
<dbReference type="PROSITE" id="PS50106">
    <property type="entry name" value="PDZ"/>
    <property type="match status" value="2"/>
</dbReference>
<dbReference type="CDD" id="cd10839">
    <property type="entry name" value="cpPDZ1_DegP-like"/>
    <property type="match status" value="1"/>
</dbReference>
<dbReference type="AlphaFoldDB" id="A0A0S3QTC5"/>
<dbReference type="EMBL" id="AP013035">
    <property type="protein sequence ID" value="BAT71571.1"/>
    <property type="molecule type" value="Genomic_DNA"/>
</dbReference>
<proteinExistence type="inferred from homology"/>
<evidence type="ECO:0000256" key="7">
    <source>
        <dbReference type="ARBA" id="ARBA00022729"/>
    </source>
</evidence>
<evidence type="ECO:0000313" key="18">
    <source>
        <dbReference type="Proteomes" id="UP000063234"/>
    </source>
</evidence>
<evidence type="ECO:0000256" key="15">
    <source>
        <dbReference type="PIRSR" id="PIRSR611782-2"/>
    </source>
</evidence>
<dbReference type="PRINTS" id="PR00834">
    <property type="entry name" value="PROTEASES2C"/>
</dbReference>
<reference evidence="18" key="1">
    <citation type="journal article" date="2018" name="Science">
        <title>A primordial and reversible TCA cycle in a facultatively chemolithoautotrophic thermophile.</title>
        <authorList>
            <person name="Nunoura T."/>
            <person name="Chikaraishi Y."/>
            <person name="Izaki R."/>
            <person name="Suwa T."/>
            <person name="Sato T."/>
            <person name="Harada T."/>
            <person name="Mori K."/>
            <person name="Kato Y."/>
            <person name="Miyazaki M."/>
            <person name="Shimamura S."/>
            <person name="Yanagawa K."/>
            <person name="Shuto A."/>
            <person name="Ohkouchi N."/>
            <person name="Fujita N."/>
            <person name="Takaki Y."/>
            <person name="Atomi H."/>
            <person name="Takai K."/>
        </authorList>
    </citation>
    <scope>NUCLEOTIDE SEQUENCE [LARGE SCALE GENOMIC DNA]</scope>
    <source>
        <strain evidence="18">DSM 17441 / JCM 13301 / NBRC 103674 / ABI70S6</strain>
    </source>
</reference>
<name>A0A0S3QTC5_THET7</name>
<dbReference type="GO" id="GO:0006508">
    <property type="term" value="P:proteolysis"/>
    <property type="evidence" value="ECO:0007669"/>
    <property type="project" value="UniProtKB-KW"/>
</dbReference>
<keyword evidence="9" id="KW-0574">Periplasm</keyword>
<evidence type="ECO:0000256" key="5">
    <source>
        <dbReference type="ARBA" id="ARBA00013958"/>
    </source>
</evidence>
<dbReference type="GO" id="GO:0004252">
    <property type="term" value="F:serine-type endopeptidase activity"/>
    <property type="evidence" value="ECO:0007669"/>
    <property type="project" value="InterPro"/>
</dbReference>
<feature type="binding site" evidence="15">
    <location>
        <position position="102"/>
    </location>
    <ligand>
        <name>substrate</name>
    </ligand>
</feature>
<keyword evidence="7" id="KW-0732">Signal</keyword>
<dbReference type="SMART" id="SM00228">
    <property type="entry name" value="PDZ"/>
    <property type="match status" value="2"/>
</dbReference>
<evidence type="ECO:0000256" key="13">
    <source>
        <dbReference type="ARBA" id="ARBA00032850"/>
    </source>
</evidence>
<sequence>MRRIAVVWLAILVVVTNALAWNGFCRCPDFTKIAEEVSPAVVNVFTTQVVKTHPFFPFPRDFFGDDFFKFFFGDVPPREFKRRSLGSGFIISKDGFIVTNNHVVEGATEVKVVLKDGTEYEAKIYGTDPKTDIALLKIDPKGKDLPVVRLGDSDKLKVGEWVLAIGNPFGLSYTVTAGIVSAKGRVIGEGPYDDFIQTDASINPGNSGGPLVNMDGEVVGINTAIIKNAQGIGFAIPINLAKHVIEQLKEHGRVIRGWLGVYIQDVRPSLAKAMKLPVNHGAIVTKVIHKSPAEKAGLKPGDVIIKYNGKEVKDSHQLSILVSSTKPGTKVTLTIIRNGREKELKVKIGELKEQGRHGGVVTGALEKFGLELSDVPPEVEKELGIKGGAYVVSVRPASIAMEAGFRKGDVIVNINQHRIRSADDAVKLITEAKKGDYLTFLVYRGEGALYITIQVTW</sequence>
<keyword evidence="12" id="KW-0346">Stress response</keyword>
<evidence type="ECO:0000256" key="8">
    <source>
        <dbReference type="ARBA" id="ARBA00022737"/>
    </source>
</evidence>
<evidence type="ECO:0000256" key="4">
    <source>
        <dbReference type="ARBA" id="ARBA00013035"/>
    </source>
</evidence>
<feature type="active site" description="Charge relay system" evidence="14">
    <location>
        <position position="132"/>
    </location>
</feature>
<dbReference type="Pfam" id="PF13365">
    <property type="entry name" value="Trypsin_2"/>
    <property type="match status" value="1"/>
</dbReference>
<evidence type="ECO:0000256" key="3">
    <source>
        <dbReference type="ARBA" id="ARBA00010541"/>
    </source>
</evidence>
<organism evidence="17 18">
    <name type="scientific">Thermosulfidibacter takaii (strain DSM 17441 / JCM 13301 / NBRC 103674 / ABI70S6)</name>
    <dbReference type="NCBI Taxonomy" id="1298851"/>
    <lineage>
        <taxon>Bacteria</taxon>
        <taxon>Pseudomonadati</taxon>
        <taxon>Thermosulfidibacterota</taxon>
        <taxon>Thermosulfidibacteria</taxon>
        <taxon>Thermosulfidibacterales</taxon>
        <taxon>Thermosulfidibacteraceae</taxon>
    </lineage>
</organism>
<protein>
    <recommendedName>
        <fullName evidence="5">Probable periplasmic serine endoprotease DegP-like</fullName>
        <ecNumber evidence="4">3.4.21.107</ecNumber>
    </recommendedName>
    <alternativeName>
        <fullName evidence="13">Protease Do</fullName>
    </alternativeName>
</protein>
<evidence type="ECO:0000256" key="12">
    <source>
        <dbReference type="ARBA" id="ARBA00023016"/>
    </source>
</evidence>
<accession>A0A0S3QTC5</accession>
<gene>
    <name evidence="17" type="ORF">TST_0768</name>
</gene>
<evidence type="ECO:0000256" key="2">
    <source>
        <dbReference type="ARBA" id="ARBA00004418"/>
    </source>
</evidence>